<dbReference type="Proteomes" id="UP001165205">
    <property type="component" value="Unassembled WGS sequence"/>
</dbReference>
<accession>A0AAN4YUW3</accession>
<dbReference type="EMBL" id="BSYA01000147">
    <property type="protein sequence ID" value="GMG34716.1"/>
    <property type="molecule type" value="Genomic_DNA"/>
</dbReference>
<comment type="caution">
    <text evidence="1">The sequence shown here is derived from an EMBL/GenBank/DDBJ whole genome shotgun (WGS) entry which is preliminary data.</text>
</comment>
<reference evidence="1" key="1">
    <citation type="submission" date="2023-04" db="EMBL/GenBank/DDBJ databases">
        <title>Aspergillus oryzae NBRC 4228.</title>
        <authorList>
            <person name="Ichikawa N."/>
            <person name="Sato H."/>
            <person name="Tonouchi N."/>
        </authorList>
    </citation>
    <scope>NUCLEOTIDE SEQUENCE</scope>
    <source>
        <strain evidence="1">NBRC 4228</strain>
    </source>
</reference>
<protein>
    <submittedName>
        <fullName evidence="1">Unnamed protein product</fullName>
    </submittedName>
</protein>
<sequence>MKLSLALGNCELLEENALIGCKITYLLYANLDNNLAFSPYFVKGQMLSMNLPPYTNCESAPLSQAIYTIFPLQWQEAGNDDHGIWSPTSGFTTERNMRTLKSN</sequence>
<proteinExistence type="predicted"/>
<dbReference type="AlphaFoldDB" id="A0AAN4YUW3"/>
<name>A0AAN4YUW3_ASPOZ</name>
<gene>
    <name evidence="1" type="ORF">Aory04_001003800</name>
</gene>
<organism evidence="1 2">
    <name type="scientific">Aspergillus oryzae</name>
    <name type="common">Yellow koji mold</name>
    <dbReference type="NCBI Taxonomy" id="5062"/>
    <lineage>
        <taxon>Eukaryota</taxon>
        <taxon>Fungi</taxon>
        <taxon>Dikarya</taxon>
        <taxon>Ascomycota</taxon>
        <taxon>Pezizomycotina</taxon>
        <taxon>Eurotiomycetes</taxon>
        <taxon>Eurotiomycetidae</taxon>
        <taxon>Eurotiales</taxon>
        <taxon>Aspergillaceae</taxon>
        <taxon>Aspergillus</taxon>
        <taxon>Aspergillus subgen. Circumdati</taxon>
    </lineage>
</organism>
<evidence type="ECO:0000313" key="2">
    <source>
        <dbReference type="Proteomes" id="UP001165205"/>
    </source>
</evidence>
<evidence type="ECO:0000313" key="1">
    <source>
        <dbReference type="EMBL" id="GMG34716.1"/>
    </source>
</evidence>